<dbReference type="PANTHER" id="PTHR34294:SF1">
    <property type="entry name" value="TRANSCRIPTIONAL REGULATOR LSRR"/>
    <property type="match status" value="1"/>
</dbReference>
<evidence type="ECO:0000259" key="6">
    <source>
        <dbReference type="Pfam" id="PF04198"/>
    </source>
</evidence>
<gene>
    <name evidence="7" type="ORF">DVK44_08170</name>
</gene>
<comment type="similarity">
    <text evidence="1">Belongs to the SorC transcriptional regulatory family.</text>
</comment>
<proteinExistence type="inferred from homology"/>
<reference evidence="8" key="1">
    <citation type="submission" date="2018-07" db="EMBL/GenBank/DDBJ databases">
        <authorList>
            <person name="Zhao J."/>
        </authorList>
    </citation>
    <scope>NUCLEOTIDE SEQUENCE [LARGE SCALE GENOMIC DNA]</scope>
    <source>
        <strain evidence="8">GSSD-12</strain>
    </source>
</reference>
<dbReference type="SUPFAM" id="SSF100950">
    <property type="entry name" value="NagB/RpiA/CoA transferase-like"/>
    <property type="match status" value="1"/>
</dbReference>
<dbReference type="PANTHER" id="PTHR34294">
    <property type="entry name" value="TRANSCRIPTIONAL REGULATOR-RELATED"/>
    <property type="match status" value="1"/>
</dbReference>
<evidence type="ECO:0000256" key="2">
    <source>
        <dbReference type="ARBA" id="ARBA00023015"/>
    </source>
</evidence>
<sequence length="365" mass="38626">MSPPALPPGTPDRARALDPGGSPAGPTRPNLSSLRRVSPDLTGHESVDKLRLIVRVARMYHERGLRQAQIADALNLSQAGVSRLLRTAASLGVVRTVVVSPEGIHSELEDAVAERYQLADVVIVEGDDFLDHPRSLLRALGSAAASYLETAFRAGDFIGVSTWSETLLEAASAMQPGKHQVADQVVQLMGGMGDPQGQVQATRLTVRLAQLTGGTPLFVRAPGLVGSAEARLSLLHDPSVTEVSQAWQRLTAVLVGIGSLEPSPLLRLSGNAIAAEEMARLRSLGAVGDICQRFFDENGIHVDAGLGERTIGISVDQLRTVPRRIGVAGGAAKYPAVLGAVRGRWITALVTDSTTARRLVDEPQP</sequence>
<organism evidence="7 8">
    <name type="scientific">Streptomyces paludis</name>
    <dbReference type="NCBI Taxonomy" id="2282738"/>
    <lineage>
        <taxon>Bacteria</taxon>
        <taxon>Bacillati</taxon>
        <taxon>Actinomycetota</taxon>
        <taxon>Actinomycetes</taxon>
        <taxon>Kitasatosporales</taxon>
        <taxon>Streptomycetaceae</taxon>
        <taxon>Streptomyces</taxon>
    </lineage>
</organism>
<dbReference type="OrthoDB" id="186585at2"/>
<dbReference type="AlphaFoldDB" id="A0A345HLV4"/>
<dbReference type="Pfam" id="PF04198">
    <property type="entry name" value="Sugar-bind"/>
    <property type="match status" value="1"/>
</dbReference>
<feature type="domain" description="Sugar-binding" evidence="6">
    <location>
        <begin position="106"/>
        <end position="360"/>
    </location>
</feature>
<dbReference type="GO" id="GO:0030246">
    <property type="term" value="F:carbohydrate binding"/>
    <property type="evidence" value="ECO:0007669"/>
    <property type="project" value="InterPro"/>
</dbReference>
<evidence type="ECO:0000256" key="3">
    <source>
        <dbReference type="ARBA" id="ARBA00023125"/>
    </source>
</evidence>
<dbReference type="InterPro" id="IPR051054">
    <property type="entry name" value="SorC_transcr_regulators"/>
</dbReference>
<evidence type="ECO:0000313" key="8">
    <source>
        <dbReference type="Proteomes" id="UP000253868"/>
    </source>
</evidence>
<accession>A0A345HLV4</accession>
<dbReference type="Gene3D" id="3.40.50.1360">
    <property type="match status" value="1"/>
</dbReference>
<protein>
    <submittedName>
        <fullName evidence="7">Sugar-binding transcriptional regulator</fullName>
    </submittedName>
</protein>
<dbReference type="InterPro" id="IPR007324">
    <property type="entry name" value="Sugar-bd_dom_put"/>
</dbReference>
<dbReference type="Gene3D" id="1.10.10.60">
    <property type="entry name" value="Homeodomain-like"/>
    <property type="match status" value="1"/>
</dbReference>
<keyword evidence="8" id="KW-1185">Reference proteome</keyword>
<evidence type="ECO:0000256" key="1">
    <source>
        <dbReference type="ARBA" id="ARBA00010466"/>
    </source>
</evidence>
<dbReference type="GO" id="GO:0003677">
    <property type="term" value="F:DNA binding"/>
    <property type="evidence" value="ECO:0007669"/>
    <property type="project" value="UniProtKB-KW"/>
</dbReference>
<keyword evidence="3" id="KW-0238">DNA-binding</keyword>
<evidence type="ECO:0000313" key="7">
    <source>
        <dbReference type="EMBL" id="AXG77678.1"/>
    </source>
</evidence>
<dbReference type="Proteomes" id="UP000253868">
    <property type="component" value="Chromosome"/>
</dbReference>
<evidence type="ECO:0000256" key="4">
    <source>
        <dbReference type="ARBA" id="ARBA00023163"/>
    </source>
</evidence>
<evidence type="ECO:0000256" key="5">
    <source>
        <dbReference type="SAM" id="MobiDB-lite"/>
    </source>
</evidence>
<dbReference type="EMBL" id="CP031194">
    <property type="protein sequence ID" value="AXG77678.1"/>
    <property type="molecule type" value="Genomic_DNA"/>
</dbReference>
<dbReference type="KEGG" id="spad:DVK44_08170"/>
<feature type="region of interest" description="Disordered" evidence="5">
    <location>
        <begin position="1"/>
        <end position="40"/>
    </location>
</feature>
<keyword evidence="4" id="KW-0804">Transcription</keyword>
<dbReference type="InterPro" id="IPR037171">
    <property type="entry name" value="NagB/RpiA_transferase-like"/>
</dbReference>
<keyword evidence="2" id="KW-0805">Transcription regulation</keyword>
<name>A0A345HLV4_9ACTN</name>
<feature type="compositionally biased region" description="Pro residues" evidence="5">
    <location>
        <begin position="1"/>
        <end position="10"/>
    </location>
</feature>